<organism evidence="3 4">
    <name type="scientific">Sphingorhabdus arenilitoris</name>
    <dbReference type="NCBI Taxonomy" id="1490041"/>
    <lineage>
        <taxon>Bacteria</taxon>
        <taxon>Pseudomonadati</taxon>
        <taxon>Pseudomonadota</taxon>
        <taxon>Alphaproteobacteria</taxon>
        <taxon>Sphingomonadales</taxon>
        <taxon>Sphingomonadaceae</taxon>
        <taxon>Sphingorhabdus</taxon>
    </lineage>
</organism>
<dbReference type="RefSeq" id="WP_381420949.1">
    <property type="nucleotide sequence ID" value="NZ_JBHSDH010000010.1"/>
</dbReference>
<dbReference type="Gene3D" id="3.40.50.2000">
    <property type="entry name" value="Glycogen Phosphorylase B"/>
    <property type="match status" value="2"/>
</dbReference>
<dbReference type="Pfam" id="PF00534">
    <property type="entry name" value="Glycos_transf_1"/>
    <property type="match status" value="1"/>
</dbReference>
<reference evidence="4" key="1">
    <citation type="journal article" date="2019" name="Int. J. Syst. Evol. Microbiol.">
        <title>The Global Catalogue of Microorganisms (GCM) 10K type strain sequencing project: providing services to taxonomists for standard genome sequencing and annotation.</title>
        <authorList>
            <consortium name="The Broad Institute Genomics Platform"/>
            <consortium name="The Broad Institute Genome Sequencing Center for Infectious Disease"/>
            <person name="Wu L."/>
            <person name="Ma J."/>
        </authorList>
    </citation>
    <scope>NUCLEOTIDE SEQUENCE [LARGE SCALE GENOMIC DNA]</scope>
    <source>
        <strain evidence="4">CECT 8531</strain>
    </source>
</reference>
<evidence type="ECO:0000259" key="1">
    <source>
        <dbReference type="Pfam" id="PF00534"/>
    </source>
</evidence>
<evidence type="ECO:0000313" key="3">
    <source>
        <dbReference type="EMBL" id="MFC4291276.1"/>
    </source>
</evidence>
<accession>A0ABV8RD79</accession>
<comment type="caution">
    <text evidence="3">The sequence shown here is derived from an EMBL/GenBank/DDBJ whole genome shotgun (WGS) entry which is preliminary data.</text>
</comment>
<dbReference type="Proteomes" id="UP001595887">
    <property type="component" value="Unassembled WGS sequence"/>
</dbReference>
<feature type="domain" description="Glycosyltransferase subfamily 4-like N-terminal" evidence="2">
    <location>
        <begin position="14"/>
        <end position="181"/>
    </location>
</feature>
<name>A0ABV8RD79_9SPHN</name>
<keyword evidence="3" id="KW-0808">Transferase</keyword>
<dbReference type="InterPro" id="IPR028098">
    <property type="entry name" value="Glyco_trans_4-like_N"/>
</dbReference>
<proteinExistence type="predicted"/>
<dbReference type="InterPro" id="IPR001296">
    <property type="entry name" value="Glyco_trans_1"/>
</dbReference>
<evidence type="ECO:0000313" key="4">
    <source>
        <dbReference type="Proteomes" id="UP001595887"/>
    </source>
</evidence>
<dbReference type="PANTHER" id="PTHR12526">
    <property type="entry name" value="GLYCOSYLTRANSFERASE"/>
    <property type="match status" value="1"/>
</dbReference>
<dbReference type="EC" id="2.4.-.-" evidence="3"/>
<dbReference type="Pfam" id="PF13439">
    <property type="entry name" value="Glyco_transf_4"/>
    <property type="match status" value="1"/>
</dbReference>
<dbReference type="CDD" id="cd03811">
    <property type="entry name" value="GT4_GT28_WabH-like"/>
    <property type="match status" value="1"/>
</dbReference>
<sequence length="385" mass="41666">MAHIALTAYDLENGGISRVAIYLANGFAAAGHRVSLILCTSAGERDADFKARLTAGIDYIALSDHYYASRAFGQVMQMRAFRAWLRTNRPDIVMGTANNISWFSGMGLAANRAIKARLYIKTTNPILREKDGKPITALRRWGYRKLFLKAEKTLTLSDAESRILQTQFPACAGRFRSVFNPYITDDFLHMQKPPANPSGKARVPILVAIGRLAPQKNMTRLIQAFAIAKAKDAEQGGGPMAAARLIIAGEGPELGLLQQLASDSGLPDAVEFPGFSDDIPALLRRASLFILSSNYEGLPAVVIEALGSNCPVVSTDCFPAAQELLTALPGCVVTERSAEALADGILQAVAAWDASPDNENEVLRKRALDYSLQSATDSHLRAMDL</sequence>
<dbReference type="GO" id="GO:0016757">
    <property type="term" value="F:glycosyltransferase activity"/>
    <property type="evidence" value="ECO:0007669"/>
    <property type="project" value="UniProtKB-KW"/>
</dbReference>
<keyword evidence="3" id="KW-0328">Glycosyltransferase</keyword>
<feature type="domain" description="Glycosyl transferase family 1" evidence="1">
    <location>
        <begin position="203"/>
        <end position="351"/>
    </location>
</feature>
<protein>
    <submittedName>
        <fullName evidence="3">Glycosyltransferase</fullName>
        <ecNumber evidence="3">2.4.-.-</ecNumber>
    </submittedName>
</protein>
<dbReference type="EMBL" id="JBHSDH010000010">
    <property type="protein sequence ID" value="MFC4291276.1"/>
    <property type="molecule type" value="Genomic_DNA"/>
</dbReference>
<gene>
    <name evidence="3" type="ORF">ACFOWX_02490</name>
</gene>
<dbReference type="SUPFAM" id="SSF53756">
    <property type="entry name" value="UDP-Glycosyltransferase/glycogen phosphorylase"/>
    <property type="match status" value="1"/>
</dbReference>
<keyword evidence="4" id="KW-1185">Reference proteome</keyword>
<evidence type="ECO:0000259" key="2">
    <source>
        <dbReference type="Pfam" id="PF13439"/>
    </source>
</evidence>